<dbReference type="Pfam" id="PF01423">
    <property type="entry name" value="LSM"/>
    <property type="match status" value="1"/>
</dbReference>
<dbReference type="Proteomes" id="UP000000598">
    <property type="component" value="Chromosome E"/>
</dbReference>
<feature type="domain" description="Sm" evidence="1">
    <location>
        <begin position="4"/>
        <end position="38"/>
    </location>
</feature>
<dbReference type="GO" id="GO:0032991">
    <property type="term" value="C:protein-containing complex"/>
    <property type="evidence" value="ECO:0007669"/>
    <property type="project" value="UniProtKB-ARBA"/>
</dbReference>
<dbReference type="OMA" id="DIWSERW"/>
<dbReference type="FunCoup" id="Q6CMZ8">
    <property type="interactions" value="475"/>
</dbReference>
<keyword evidence="3" id="KW-1185">Reference proteome</keyword>
<dbReference type="PaxDb" id="284590-Q6CMZ8"/>
<evidence type="ECO:0000313" key="2">
    <source>
        <dbReference type="EMBL" id="CAG99778.1"/>
    </source>
</evidence>
<dbReference type="HOGENOM" id="CLU_076902_8_1_1"/>
<dbReference type="SUPFAM" id="SSF50182">
    <property type="entry name" value="Sm-like ribonucleoproteins"/>
    <property type="match status" value="1"/>
</dbReference>
<dbReference type="STRING" id="284590.Q6CMZ8"/>
<dbReference type="KEGG" id="kla:KLLA0_E16457g"/>
<accession>Q6CMZ8</accession>
<dbReference type="EMBL" id="CR382125">
    <property type="protein sequence ID" value="CAG99778.1"/>
    <property type="molecule type" value="Genomic_DNA"/>
</dbReference>
<proteinExistence type="predicted"/>
<evidence type="ECO:0000313" key="3">
    <source>
        <dbReference type="Proteomes" id="UP000000598"/>
    </source>
</evidence>
<name>Q6CMZ8_KLULA</name>
<dbReference type="InterPro" id="IPR001163">
    <property type="entry name" value="Sm_dom_euk/arc"/>
</dbReference>
<evidence type="ECO:0000259" key="1">
    <source>
        <dbReference type="Pfam" id="PF01423"/>
    </source>
</evidence>
<dbReference type="InterPro" id="IPR010920">
    <property type="entry name" value="LSM_dom_sf"/>
</dbReference>
<dbReference type="Gene3D" id="2.30.30.100">
    <property type="match status" value="1"/>
</dbReference>
<reference evidence="2 3" key="1">
    <citation type="journal article" date="2004" name="Nature">
        <title>Genome evolution in yeasts.</title>
        <authorList>
            <consortium name="Genolevures"/>
            <person name="Dujon B."/>
            <person name="Sherman D."/>
            <person name="Fischer G."/>
            <person name="Durrens P."/>
            <person name="Casaregola S."/>
            <person name="Lafontaine I."/>
            <person name="de Montigny J."/>
            <person name="Marck C."/>
            <person name="Neuveglise C."/>
            <person name="Talla E."/>
            <person name="Goffard N."/>
            <person name="Frangeul L."/>
            <person name="Aigle M."/>
            <person name="Anthouard V."/>
            <person name="Babour A."/>
            <person name="Barbe V."/>
            <person name="Barnay S."/>
            <person name="Blanchin S."/>
            <person name="Beckerich J.M."/>
            <person name="Beyne E."/>
            <person name="Bleykasten C."/>
            <person name="Boisrame A."/>
            <person name="Boyer J."/>
            <person name="Cattolico L."/>
            <person name="Confanioleri F."/>
            <person name="de Daruvar A."/>
            <person name="Despons L."/>
            <person name="Fabre E."/>
            <person name="Fairhead C."/>
            <person name="Ferry-Dumazet H."/>
            <person name="Groppi A."/>
            <person name="Hantraye F."/>
            <person name="Hennequin C."/>
            <person name="Jauniaux N."/>
            <person name="Joyet P."/>
            <person name="Kachouri R."/>
            <person name="Kerrest A."/>
            <person name="Koszul R."/>
            <person name="Lemaire M."/>
            <person name="Lesur I."/>
            <person name="Ma L."/>
            <person name="Muller H."/>
            <person name="Nicaud J.M."/>
            <person name="Nikolski M."/>
            <person name="Oztas S."/>
            <person name="Ozier-Kalogeropoulos O."/>
            <person name="Pellenz S."/>
            <person name="Potier S."/>
            <person name="Richard G.F."/>
            <person name="Straub M.L."/>
            <person name="Suleau A."/>
            <person name="Swennene D."/>
            <person name="Tekaia F."/>
            <person name="Wesolowski-Louvel M."/>
            <person name="Westhof E."/>
            <person name="Wirth B."/>
            <person name="Zeniou-Meyer M."/>
            <person name="Zivanovic I."/>
            <person name="Bolotin-Fukuhara M."/>
            <person name="Thierry A."/>
            <person name="Bouchier C."/>
            <person name="Caudron B."/>
            <person name="Scarpelli C."/>
            <person name="Gaillardin C."/>
            <person name="Weissenbach J."/>
            <person name="Wincker P."/>
            <person name="Souciet J.L."/>
        </authorList>
    </citation>
    <scope>NUCLEOTIDE SEQUENCE [LARGE SCALE GENOMIC DNA]</scope>
    <source>
        <strain evidence="3">ATCC 8585 / CBS 2359 / DSM 70799 / NBRC 1267 / NRRL Y-1140 / WM37</strain>
    </source>
</reference>
<dbReference type="AlphaFoldDB" id="Q6CMZ8"/>
<gene>
    <name evidence="2" type="ORF">KLLA0_E16457g</name>
</gene>
<organism evidence="2 3">
    <name type="scientific">Kluyveromyces lactis (strain ATCC 8585 / CBS 2359 / DSM 70799 / NBRC 1267 / NRRL Y-1140 / WM37)</name>
    <name type="common">Yeast</name>
    <name type="synonym">Candida sphaerica</name>
    <dbReference type="NCBI Taxonomy" id="284590"/>
    <lineage>
        <taxon>Eukaryota</taxon>
        <taxon>Fungi</taxon>
        <taxon>Dikarya</taxon>
        <taxon>Ascomycota</taxon>
        <taxon>Saccharomycotina</taxon>
        <taxon>Saccharomycetes</taxon>
        <taxon>Saccharomycetales</taxon>
        <taxon>Saccharomycetaceae</taxon>
        <taxon>Kluyveromyces</taxon>
    </lineage>
</organism>
<dbReference type="InParanoid" id="Q6CMZ8"/>
<sequence>MSALLKDYLDKKVMLVNVDGDTYYGEMKGFDHAGNMILLKDSKICIIRSSEVVLCGLIDDIPEEKELAKLQKFPACKNKLPFKEEIDIWSERWANR</sequence>
<protein>
    <submittedName>
        <fullName evidence="2">KLLA0E16457p</fullName>
    </submittedName>
</protein>